<proteinExistence type="predicted"/>
<evidence type="ECO:0000256" key="1">
    <source>
        <dbReference type="ARBA" id="ARBA00022679"/>
    </source>
</evidence>
<dbReference type="RefSeq" id="WP_145236810.1">
    <property type="nucleotide sequence ID" value="NZ_CP036273.1"/>
</dbReference>
<dbReference type="SUPFAM" id="SSF56112">
    <property type="entry name" value="Protein kinase-like (PK-like)"/>
    <property type="match status" value="1"/>
</dbReference>
<evidence type="ECO:0000313" key="8">
    <source>
        <dbReference type="Proteomes" id="UP000319576"/>
    </source>
</evidence>
<dbReference type="AlphaFoldDB" id="A0A517XR63"/>
<dbReference type="GO" id="GO:0016787">
    <property type="term" value="F:hydrolase activity"/>
    <property type="evidence" value="ECO:0007669"/>
    <property type="project" value="InterPro"/>
</dbReference>
<accession>A0A517XR63</accession>
<dbReference type="OrthoDB" id="259488at2"/>
<dbReference type="PANTHER" id="PTHR43289">
    <property type="entry name" value="MITOGEN-ACTIVATED PROTEIN KINASE KINASE KINASE 20-RELATED"/>
    <property type="match status" value="1"/>
</dbReference>
<dbReference type="Pfam" id="PF06439">
    <property type="entry name" value="3keto-disac_hyd"/>
    <property type="match status" value="1"/>
</dbReference>
<dbReference type="Gene3D" id="2.60.120.560">
    <property type="entry name" value="Exo-inulinase, domain 1"/>
    <property type="match status" value="1"/>
</dbReference>
<protein>
    <submittedName>
        <fullName evidence="7">Serine/threonine-protein kinase PknB</fullName>
        <ecNumber evidence="7">2.7.11.1</ecNumber>
    </submittedName>
</protein>
<dbReference type="SMART" id="SM00220">
    <property type="entry name" value="S_TKc"/>
    <property type="match status" value="1"/>
</dbReference>
<reference evidence="7 8" key="1">
    <citation type="submission" date="2019-02" db="EMBL/GenBank/DDBJ databases">
        <title>Deep-cultivation of Planctomycetes and their phenomic and genomic characterization uncovers novel biology.</title>
        <authorList>
            <person name="Wiegand S."/>
            <person name="Jogler M."/>
            <person name="Boedeker C."/>
            <person name="Pinto D."/>
            <person name="Vollmers J."/>
            <person name="Rivas-Marin E."/>
            <person name="Kohn T."/>
            <person name="Peeters S.H."/>
            <person name="Heuer A."/>
            <person name="Rast P."/>
            <person name="Oberbeckmann S."/>
            <person name="Bunk B."/>
            <person name="Jeske O."/>
            <person name="Meyerdierks A."/>
            <person name="Storesund J.E."/>
            <person name="Kallscheuer N."/>
            <person name="Luecker S."/>
            <person name="Lage O.M."/>
            <person name="Pohl T."/>
            <person name="Merkel B.J."/>
            <person name="Hornburger P."/>
            <person name="Mueller R.-W."/>
            <person name="Bruemmer F."/>
            <person name="Labrenz M."/>
            <person name="Spormann A.M."/>
            <person name="Op den Camp H."/>
            <person name="Overmann J."/>
            <person name="Amann R."/>
            <person name="Jetten M.S.M."/>
            <person name="Mascher T."/>
            <person name="Medema M.H."/>
            <person name="Devos D.P."/>
            <person name="Kaster A.-K."/>
            <person name="Ovreas L."/>
            <person name="Rohde M."/>
            <person name="Galperin M.Y."/>
            <person name="Jogler C."/>
        </authorList>
    </citation>
    <scope>NUCLEOTIDE SEQUENCE [LARGE SCALE GENOMIC DNA]</scope>
    <source>
        <strain evidence="7 8">ETA_A1</strain>
    </source>
</reference>
<keyword evidence="4" id="KW-0067">ATP-binding</keyword>
<dbReference type="GO" id="GO:0004674">
    <property type="term" value="F:protein serine/threonine kinase activity"/>
    <property type="evidence" value="ECO:0007669"/>
    <property type="project" value="UniProtKB-EC"/>
</dbReference>
<dbReference type="EC" id="2.7.11.1" evidence="7"/>
<feature type="region of interest" description="Disordered" evidence="5">
    <location>
        <begin position="497"/>
        <end position="517"/>
    </location>
</feature>
<sequence>MPTPHDPGSDQPEPDPLPPSLVAYSDYEVLRRLGRGGMGVVYLARNLLMGRLEALKLQADPGPGTEFLREVQAAARLAHPNIVAVYSARVVLGTLVLAMEYIDGCDLGRLVARRGRLPVPSACELARQAAVGLQYAHDAGVIHRDIKPSNLILAQASGPAVLKILDFGIARADGVAEGAVSIGTPAFAAPEQFENPSASDARSDIYALGGTLFYMLTGGPPFSAGTVTELMQCHREGPPPRLESVRPGVPSGLARLVERMLAKNPADRPQTAGEVARAIVAFVEPDAPTWELAAPPPAGNSLVTLPPTTSDKDSTIPLIPTVPTVIPTVPVGSASAGRPKRVWLASAVGIVLAVGIYAGCASWPRPGTITTPTARSGDSSRPVVGPVQLFDGQSLAGWVVDGGDPGEWKVEDGVITATGIPKGPRTWLLTEKEYGDFRVRFDYRLEAGANSGFAFRAVPGERPVLTPGGRPWPVPHHQQIEISDDRAKRWANLPTGQVNGGGSIGGPALKPTHKPPVEGEWNRMEVELRGQAIRVRVNGEDLLVDNLEYLVRAGSLFPALFRTRGRIGFQQYEHKADFRNVTIEEFLPPNP</sequence>
<evidence type="ECO:0000256" key="3">
    <source>
        <dbReference type="ARBA" id="ARBA00022777"/>
    </source>
</evidence>
<evidence type="ECO:0000256" key="2">
    <source>
        <dbReference type="ARBA" id="ARBA00022741"/>
    </source>
</evidence>
<dbReference type="GO" id="GO:0005524">
    <property type="term" value="F:ATP binding"/>
    <property type="evidence" value="ECO:0007669"/>
    <property type="project" value="UniProtKB-KW"/>
</dbReference>
<keyword evidence="2" id="KW-0547">Nucleotide-binding</keyword>
<dbReference type="KEGG" id="uli:ETAA1_19390"/>
<dbReference type="PROSITE" id="PS00108">
    <property type="entry name" value="PROTEIN_KINASE_ST"/>
    <property type="match status" value="1"/>
</dbReference>
<dbReference type="Gene3D" id="1.10.510.10">
    <property type="entry name" value="Transferase(Phosphotransferase) domain 1"/>
    <property type="match status" value="1"/>
</dbReference>
<dbReference type="InterPro" id="IPR011009">
    <property type="entry name" value="Kinase-like_dom_sf"/>
</dbReference>
<dbReference type="Pfam" id="PF00069">
    <property type="entry name" value="Pkinase"/>
    <property type="match status" value="1"/>
</dbReference>
<dbReference type="CDD" id="cd14014">
    <property type="entry name" value="STKc_PknB_like"/>
    <property type="match status" value="1"/>
</dbReference>
<dbReference type="EMBL" id="CP036273">
    <property type="protein sequence ID" value="QDU19996.1"/>
    <property type="molecule type" value="Genomic_DNA"/>
</dbReference>
<dbReference type="InterPro" id="IPR000719">
    <property type="entry name" value="Prot_kinase_dom"/>
</dbReference>
<dbReference type="PANTHER" id="PTHR43289:SF6">
    <property type="entry name" value="SERINE_THREONINE-PROTEIN KINASE NEKL-3"/>
    <property type="match status" value="1"/>
</dbReference>
<feature type="domain" description="Protein kinase" evidence="6">
    <location>
        <begin position="27"/>
        <end position="283"/>
    </location>
</feature>
<keyword evidence="3 7" id="KW-0418">Kinase</keyword>
<dbReference type="InterPro" id="IPR008271">
    <property type="entry name" value="Ser/Thr_kinase_AS"/>
</dbReference>
<organism evidence="7 8">
    <name type="scientific">Urbifossiella limnaea</name>
    <dbReference type="NCBI Taxonomy" id="2528023"/>
    <lineage>
        <taxon>Bacteria</taxon>
        <taxon>Pseudomonadati</taxon>
        <taxon>Planctomycetota</taxon>
        <taxon>Planctomycetia</taxon>
        <taxon>Gemmatales</taxon>
        <taxon>Gemmataceae</taxon>
        <taxon>Urbifossiella</taxon>
    </lineage>
</organism>
<evidence type="ECO:0000256" key="4">
    <source>
        <dbReference type="ARBA" id="ARBA00022840"/>
    </source>
</evidence>
<dbReference type="Proteomes" id="UP000319576">
    <property type="component" value="Chromosome"/>
</dbReference>
<dbReference type="Gene3D" id="3.30.200.20">
    <property type="entry name" value="Phosphorylase Kinase, domain 1"/>
    <property type="match status" value="1"/>
</dbReference>
<dbReference type="InterPro" id="IPR010496">
    <property type="entry name" value="AL/BT2_dom"/>
</dbReference>
<keyword evidence="8" id="KW-1185">Reference proteome</keyword>
<gene>
    <name evidence="7" type="primary">pknB_17</name>
    <name evidence="7" type="ORF">ETAA1_19390</name>
</gene>
<keyword evidence="1 7" id="KW-0808">Transferase</keyword>
<evidence type="ECO:0000256" key="5">
    <source>
        <dbReference type="SAM" id="MobiDB-lite"/>
    </source>
</evidence>
<name>A0A517XR63_9BACT</name>
<evidence type="ECO:0000313" key="7">
    <source>
        <dbReference type="EMBL" id="QDU19996.1"/>
    </source>
</evidence>
<dbReference type="PROSITE" id="PS50011">
    <property type="entry name" value="PROTEIN_KINASE_DOM"/>
    <property type="match status" value="1"/>
</dbReference>
<evidence type="ECO:0000259" key="6">
    <source>
        <dbReference type="PROSITE" id="PS50011"/>
    </source>
</evidence>